<protein>
    <recommendedName>
        <fullName evidence="2">PiggyBac transposable element-derived protein domain-containing protein</fullName>
    </recommendedName>
</protein>
<accession>A0A7R9FV19</accession>
<keyword evidence="1" id="KW-0472">Membrane</keyword>
<evidence type="ECO:0000256" key="1">
    <source>
        <dbReference type="SAM" id="Phobius"/>
    </source>
</evidence>
<dbReference type="PANTHER" id="PTHR47055">
    <property type="entry name" value="DDE_TNP_1_7 DOMAIN-CONTAINING PROTEIN"/>
    <property type="match status" value="1"/>
</dbReference>
<dbReference type="AlphaFoldDB" id="A0A7R9FV19"/>
<organism evidence="3">
    <name type="scientific">Timema shepardi</name>
    <name type="common">Walking stick</name>
    <dbReference type="NCBI Taxonomy" id="629360"/>
    <lineage>
        <taxon>Eukaryota</taxon>
        <taxon>Metazoa</taxon>
        <taxon>Ecdysozoa</taxon>
        <taxon>Arthropoda</taxon>
        <taxon>Hexapoda</taxon>
        <taxon>Insecta</taxon>
        <taxon>Pterygota</taxon>
        <taxon>Neoptera</taxon>
        <taxon>Polyneoptera</taxon>
        <taxon>Phasmatodea</taxon>
        <taxon>Timematodea</taxon>
        <taxon>Timematoidea</taxon>
        <taxon>Timematidae</taxon>
        <taxon>Timema</taxon>
    </lineage>
</organism>
<evidence type="ECO:0000259" key="2">
    <source>
        <dbReference type="Pfam" id="PF13843"/>
    </source>
</evidence>
<sequence length="584" mass="65447">MYGRPIKVHLRGVTHPELEVGGAVVIDLVDKLSHGQYSIYLDNLLTSVRLLEELKSKGHYCTGNIRSNRIEKASLEESYTLKKKYSIRVAPGPSAKRLKKRVYDDIRLDELNHVIVKSMTQIQCGECHKNTTMKCNVGCHEYVMGRNLPRAGLELEIAVLTTPLFLFGLFLVLYRGLASPRCIIHSAVWKGQRPFLSRADPPRVMAVPCTYAEVARDLAVTYNLTISSAWKGRRRACGKTLPGRYSLVSVRVEKVWHYCASYAGRKGGGVAQLEGWKLQEGIAPCWPDQSISRGRCTWRRTRRKQCVHPVQAKAGKTTFLYSIRRIPIRALKCYYIWLALKCYCAQLLQNQQASYIHSMDRGLNTNLLESNPGFLGLDKNVSPHLTIACSLNPGFLNSFRSYHCYGEWTLHTLTYTSNIILDSGNHVEFGEHLRSQGRTEYVRVVARSVSVLLKEHGLYQFVKSVHLPTLAGTWVRPIYSGLPVMERLGFESRPDNWGCGQCSQRLLLGNGDVTAETIAPLSESARSTPNRNEAGFPTWSSPFTCLSAGQVIGDKSSFPVSLSDHSSLSPETVVFSQALSETIY</sequence>
<dbReference type="InterPro" id="IPR052638">
    <property type="entry name" value="PiggyBac_TE-derived"/>
</dbReference>
<name>A0A7R9FV19_TIMSH</name>
<keyword evidence="1" id="KW-0812">Transmembrane</keyword>
<feature type="domain" description="PiggyBac transposable element-derived protein" evidence="2">
    <location>
        <begin position="15"/>
        <end position="72"/>
    </location>
</feature>
<dbReference type="EMBL" id="OC000086">
    <property type="protein sequence ID" value="CAD7256079.1"/>
    <property type="molecule type" value="Genomic_DNA"/>
</dbReference>
<reference evidence="3" key="1">
    <citation type="submission" date="2020-11" db="EMBL/GenBank/DDBJ databases">
        <authorList>
            <person name="Tran Van P."/>
        </authorList>
    </citation>
    <scope>NUCLEOTIDE SEQUENCE</scope>
</reference>
<evidence type="ECO:0000313" key="3">
    <source>
        <dbReference type="EMBL" id="CAD7256079.1"/>
    </source>
</evidence>
<dbReference type="Pfam" id="PF13843">
    <property type="entry name" value="DDE_Tnp_1_7"/>
    <property type="match status" value="1"/>
</dbReference>
<proteinExistence type="predicted"/>
<dbReference type="InterPro" id="IPR029526">
    <property type="entry name" value="PGBD"/>
</dbReference>
<keyword evidence="1" id="KW-1133">Transmembrane helix</keyword>
<dbReference type="GO" id="GO:0043565">
    <property type="term" value="F:sequence-specific DNA binding"/>
    <property type="evidence" value="ECO:0007669"/>
    <property type="project" value="TreeGrafter"/>
</dbReference>
<dbReference type="PANTHER" id="PTHR47055:SF3">
    <property type="entry name" value="PHORBOL-ESTER_DAG-TYPE DOMAIN-CONTAINING PROTEIN"/>
    <property type="match status" value="1"/>
</dbReference>
<gene>
    <name evidence="3" type="ORF">TSIB3V08_LOCUS370</name>
</gene>
<feature type="transmembrane region" description="Helical" evidence="1">
    <location>
        <begin position="153"/>
        <end position="174"/>
    </location>
</feature>